<feature type="transmembrane region" description="Helical" evidence="1">
    <location>
        <begin position="26"/>
        <end position="44"/>
    </location>
</feature>
<accession>A0A7W5B1X4</accession>
<sequence>MIPAWKKIAWALAILLVDIRINGIDLVWDVIGYVLLVIGVSALTQDTRWQGPFVALTILAGGMSYVMWFIENGQQGINETEQLVPDIGVVCLLIAIFAHLVLVYLLLMLAGGGVLKGQPAVPERRDTIMALQLFYIVVNGGMLIALPFAMNHHGVGPLLAVFTFFAFILEVVVIIYFFHIASGRGIHTEEAAKSTNEDNFHS</sequence>
<dbReference type="EMBL" id="JACHXK010000011">
    <property type="protein sequence ID" value="MBB3112351.1"/>
    <property type="molecule type" value="Genomic_DNA"/>
</dbReference>
<feature type="transmembrane region" description="Helical" evidence="1">
    <location>
        <begin position="82"/>
        <end position="107"/>
    </location>
</feature>
<evidence type="ECO:0000313" key="3">
    <source>
        <dbReference type="Proteomes" id="UP000570361"/>
    </source>
</evidence>
<keyword evidence="1" id="KW-1133">Transmembrane helix</keyword>
<feature type="transmembrane region" description="Helical" evidence="1">
    <location>
        <begin position="51"/>
        <end position="70"/>
    </location>
</feature>
<dbReference type="RefSeq" id="WP_183602469.1">
    <property type="nucleotide sequence ID" value="NZ_JACHXK010000011.1"/>
</dbReference>
<keyword evidence="1" id="KW-0472">Membrane</keyword>
<keyword evidence="3" id="KW-1185">Reference proteome</keyword>
<keyword evidence="1" id="KW-0812">Transmembrane</keyword>
<comment type="caution">
    <text evidence="2">The sequence shown here is derived from an EMBL/GenBank/DDBJ whole genome shotgun (WGS) entry which is preliminary data.</text>
</comment>
<dbReference type="Proteomes" id="UP000570361">
    <property type="component" value="Unassembled WGS sequence"/>
</dbReference>
<dbReference type="AlphaFoldDB" id="A0A7W5B1X4"/>
<organism evidence="2 3">
    <name type="scientific">Paenibacillus phyllosphaerae</name>
    <dbReference type="NCBI Taxonomy" id="274593"/>
    <lineage>
        <taxon>Bacteria</taxon>
        <taxon>Bacillati</taxon>
        <taxon>Bacillota</taxon>
        <taxon>Bacilli</taxon>
        <taxon>Bacillales</taxon>
        <taxon>Paenibacillaceae</taxon>
        <taxon>Paenibacillus</taxon>
    </lineage>
</organism>
<feature type="transmembrane region" description="Helical" evidence="1">
    <location>
        <begin position="155"/>
        <end position="178"/>
    </location>
</feature>
<proteinExistence type="predicted"/>
<name>A0A7W5B1X4_9BACL</name>
<evidence type="ECO:0000256" key="1">
    <source>
        <dbReference type="SAM" id="Phobius"/>
    </source>
</evidence>
<reference evidence="2 3" key="1">
    <citation type="submission" date="2020-08" db="EMBL/GenBank/DDBJ databases">
        <title>Genomic Encyclopedia of Type Strains, Phase III (KMG-III): the genomes of soil and plant-associated and newly described type strains.</title>
        <authorList>
            <person name="Whitman W."/>
        </authorList>
    </citation>
    <scope>NUCLEOTIDE SEQUENCE [LARGE SCALE GENOMIC DNA]</scope>
    <source>
        <strain evidence="2 3">CECT 5862</strain>
    </source>
</reference>
<gene>
    <name evidence="2" type="ORF">FHS18_004437</name>
</gene>
<protein>
    <submittedName>
        <fullName evidence="2">Low temperature requirement protein LtrA</fullName>
    </submittedName>
</protein>
<feature type="transmembrane region" description="Helical" evidence="1">
    <location>
        <begin position="128"/>
        <end position="149"/>
    </location>
</feature>
<evidence type="ECO:0000313" key="2">
    <source>
        <dbReference type="EMBL" id="MBB3112351.1"/>
    </source>
</evidence>